<dbReference type="InterPro" id="IPR052184">
    <property type="entry name" value="SDR_enzymes"/>
</dbReference>
<dbReference type="PRINTS" id="PR00081">
    <property type="entry name" value="GDHRDH"/>
</dbReference>
<gene>
    <name evidence="2" type="ORF">C7999DRAFT_43969</name>
</gene>
<dbReference type="PANTHER" id="PTHR45458">
    <property type="entry name" value="SHORT-CHAIN DEHYDROGENASE/REDUCTASE SDR"/>
    <property type="match status" value="1"/>
</dbReference>
<proteinExistence type="predicted"/>
<comment type="caution">
    <text evidence="2">The sequence shown here is derived from an EMBL/GenBank/DDBJ whole genome shotgun (WGS) entry which is preliminary data.</text>
</comment>
<organism evidence="2 3">
    <name type="scientific">Corynascus novoguineensis</name>
    <dbReference type="NCBI Taxonomy" id="1126955"/>
    <lineage>
        <taxon>Eukaryota</taxon>
        <taxon>Fungi</taxon>
        <taxon>Dikarya</taxon>
        <taxon>Ascomycota</taxon>
        <taxon>Pezizomycotina</taxon>
        <taxon>Sordariomycetes</taxon>
        <taxon>Sordariomycetidae</taxon>
        <taxon>Sordariales</taxon>
        <taxon>Chaetomiaceae</taxon>
        <taxon>Corynascus</taxon>
    </lineage>
</organism>
<keyword evidence="1" id="KW-0539">Nucleus</keyword>
<keyword evidence="3" id="KW-1185">Reference proteome</keyword>
<dbReference type="GO" id="GO:0016616">
    <property type="term" value="F:oxidoreductase activity, acting on the CH-OH group of donors, NAD or NADP as acceptor"/>
    <property type="evidence" value="ECO:0007669"/>
    <property type="project" value="TreeGrafter"/>
</dbReference>
<accession>A0AAN7HLJ3</accession>
<evidence type="ECO:0000313" key="3">
    <source>
        <dbReference type="Proteomes" id="UP001303647"/>
    </source>
</evidence>
<dbReference type="Pfam" id="PF00106">
    <property type="entry name" value="adh_short"/>
    <property type="match status" value="1"/>
</dbReference>
<evidence type="ECO:0000313" key="2">
    <source>
        <dbReference type="EMBL" id="KAK4244354.1"/>
    </source>
</evidence>
<dbReference type="SUPFAM" id="SSF51735">
    <property type="entry name" value="NAD(P)-binding Rossmann-fold domains"/>
    <property type="match status" value="1"/>
</dbReference>
<dbReference type="AlphaFoldDB" id="A0AAN7HLJ3"/>
<name>A0AAN7HLJ3_9PEZI</name>
<dbReference type="InterPro" id="IPR021858">
    <property type="entry name" value="Fun_TF"/>
</dbReference>
<dbReference type="PANTHER" id="PTHR45458:SF3">
    <property type="entry name" value="CHAIN DEHYDROGENASE (ATSC), PUTATIVE-RELATED"/>
    <property type="match status" value="1"/>
</dbReference>
<dbReference type="Pfam" id="PF11951">
    <property type="entry name" value="Fungal_trans_2"/>
    <property type="match status" value="1"/>
</dbReference>
<dbReference type="InterPro" id="IPR036291">
    <property type="entry name" value="NAD(P)-bd_dom_sf"/>
</dbReference>
<protein>
    <submittedName>
        <fullName evidence="2">Oxidoreductase</fullName>
    </submittedName>
</protein>
<dbReference type="Proteomes" id="UP001303647">
    <property type="component" value="Unassembled WGS sequence"/>
</dbReference>
<sequence>MPSYAITGVSKGIGFEFLRQYSNDPKNVVIGIVRDKAATLDRVSQDSDLKNRQNIHILQADLVDYDSLQAAVVDVAAITGGSLDCLIANAALVKSFGAYDPIGVLGEQPELVAKSLREQFEVNVIGNVHLFNLFVPLILKGQAKKVIFITSGIADPEFTRKYDVAVNSLYAAAKGAMNVLVAKYSAQYRKDGVLFLALCPGLVDTGHFSDTTPEQLEKVQDLMATFARYAPHFKGPKTPEQSVTAMRSVIANAIRYAASKSLAIFGRDPAELGNVLMRIALVKNTASATALFRSILALSSLHRHGIHSRAIELKISAIKALAAASGSSLDAVEAMQHVAAGMLLSSFETHQATCTSGDWTRYLRGAKHVIDAAGLDELPHDDDLAALLDWVYYQDVLSRFSVRHWHRDAQGKPAAESDVESVTGTLRAKPSKAAPPALRLIELLSDVCDIISNRILEATSTDENKSYLRILEWRIRTMAISTTADDDDDEREDATLITELYRLATLLYLHRASFEMSWPATRTQQLLDRGFCLLAQLGACDRQFPIFVLGCEARSDEQRAVVLDLITRTERGPSSRSFNYTRAMLQAVWAQDDLAVTSREIGYLDKMSYVISCCKNLPTFA</sequence>
<reference evidence="2" key="1">
    <citation type="journal article" date="2023" name="Mol. Phylogenet. Evol.">
        <title>Genome-scale phylogeny and comparative genomics of the fungal order Sordariales.</title>
        <authorList>
            <person name="Hensen N."/>
            <person name="Bonometti L."/>
            <person name="Westerberg I."/>
            <person name="Brannstrom I.O."/>
            <person name="Guillou S."/>
            <person name="Cros-Aarteil S."/>
            <person name="Calhoun S."/>
            <person name="Haridas S."/>
            <person name="Kuo A."/>
            <person name="Mondo S."/>
            <person name="Pangilinan J."/>
            <person name="Riley R."/>
            <person name="LaButti K."/>
            <person name="Andreopoulos B."/>
            <person name="Lipzen A."/>
            <person name="Chen C."/>
            <person name="Yan M."/>
            <person name="Daum C."/>
            <person name="Ng V."/>
            <person name="Clum A."/>
            <person name="Steindorff A."/>
            <person name="Ohm R.A."/>
            <person name="Martin F."/>
            <person name="Silar P."/>
            <person name="Natvig D.O."/>
            <person name="Lalanne C."/>
            <person name="Gautier V."/>
            <person name="Ament-Velasquez S.L."/>
            <person name="Kruys A."/>
            <person name="Hutchinson M.I."/>
            <person name="Powell A.J."/>
            <person name="Barry K."/>
            <person name="Miller A.N."/>
            <person name="Grigoriev I.V."/>
            <person name="Debuchy R."/>
            <person name="Gladieux P."/>
            <person name="Hiltunen Thoren M."/>
            <person name="Johannesson H."/>
        </authorList>
    </citation>
    <scope>NUCLEOTIDE SEQUENCE</scope>
    <source>
        <strain evidence="2">CBS 359.72</strain>
    </source>
</reference>
<dbReference type="InterPro" id="IPR002347">
    <property type="entry name" value="SDR_fam"/>
</dbReference>
<evidence type="ECO:0000256" key="1">
    <source>
        <dbReference type="ARBA" id="ARBA00023242"/>
    </source>
</evidence>
<dbReference type="EMBL" id="MU857743">
    <property type="protein sequence ID" value="KAK4244354.1"/>
    <property type="molecule type" value="Genomic_DNA"/>
</dbReference>
<reference evidence="2" key="2">
    <citation type="submission" date="2023-05" db="EMBL/GenBank/DDBJ databases">
        <authorList>
            <consortium name="Lawrence Berkeley National Laboratory"/>
            <person name="Steindorff A."/>
            <person name="Hensen N."/>
            <person name="Bonometti L."/>
            <person name="Westerberg I."/>
            <person name="Brannstrom I.O."/>
            <person name="Guillou S."/>
            <person name="Cros-Aarteil S."/>
            <person name="Calhoun S."/>
            <person name="Haridas S."/>
            <person name="Kuo A."/>
            <person name="Mondo S."/>
            <person name="Pangilinan J."/>
            <person name="Riley R."/>
            <person name="Labutti K."/>
            <person name="Andreopoulos B."/>
            <person name="Lipzen A."/>
            <person name="Chen C."/>
            <person name="Yanf M."/>
            <person name="Daum C."/>
            <person name="Ng V."/>
            <person name="Clum A."/>
            <person name="Ohm R."/>
            <person name="Martin F."/>
            <person name="Silar P."/>
            <person name="Natvig D."/>
            <person name="Lalanne C."/>
            <person name="Gautier V."/>
            <person name="Ament-Velasquez S.L."/>
            <person name="Kruys A."/>
            <person name="Hutchinson M.I."/>
            <person name="Powell A.J."/>
            <person name="Barry K."/>
            <person name="Miller A.N."/>
            <person name="Grigoriev I.V."/>
            <person name="Debuchy R."/>
            <person name="Gladieux P."/>
            <person name="Thoren M.H."/>
            <person name="Johannesson H."/>
        </authorList>
    </citation>
    <scope>NUCLEOTIDE SEQUENCE</scope>
    <source>
        <strain evidence="2">CBS 359.72</strain>
    </source>
</reference>
<dbReference type="Gene3D" id="3.40.50.720">
    <property type="entry name" value="NAD(P)-binding Rossmann-like Domain"/>
    <property type="match status" value="1"/>
</dbReference>